<reference evidence="1 2" key="1">
    <citation type="submission" date="2017-11" db="EMBL/GenBank/DDBJ databases">
        <title>Evolution of Phototrophy in the Chloroflexi Phylum Driven by Horizontal Gene Transfer.</title>
        <authorList>
            <person name="Ward L.M."/>
            <person name="Hemp J."/>
            <person name="Shih P.M."/>
            <person name="Mcglynn S.E."/>
            <person name="Fischer W."/>
        </authorList>
    </citation>
    <scope>NUCLEOTIDE SEQUENCE [LARGE SCALE GENOMIC DNA]</scope>
    <source>
        <strain evidence="1">JP3_7</strain>
    </source>
</reference>
<dbReference type="GO" id="GO:0017111">
    <property type="term" value="F:ribonucleoside triphosphate phosphatase activity"/>
    <property type="evidence" value="ECO:0007669"/>
    <property type="project" value="InterPro"/>
</dbReference>
<comment type="caution">
    <text evidence="1">The sequence shown here is derived from an EMBL/GenBank/DDBJ whole genome shotgun (WGS) entry which is preliminary data.</text>
</comment>
<dbReference type="InterPro" id="IPR004948">
    <property type="entry name" value="Nuc-triphosphatase_THEP1"/>
</dbReference>
<protein>
    <submittedName>
        <fullName evidence="1">Uncharacterized protein</fullName>
    </submittedName>
</protein>
<feature type="non-terminal residue" evidence="1">
    <location>
        <position position="105"/>
    </location>
</feature>
<sequence>MGAGKTTYCRQRVEEMQRSGADVAGVLSPARFEAGVKTGIDVVDLRSGERRPLAHLRTVDEGGPGEGVYTRRWRFEPEALAWANQALAAATPCDLLVVDELGPLE</sequence>
<accession>A0A2M8Q684</accession>
<dbReference type="Gene3D" id="3.40.50.300">
    <property type="entry name" value="P-loop containing nucleotide triphosphate hydrolases"/>
    <property type="match status" value="1"/>
</dbReference>
<dbReference type="InterPro" id="IPR027417">
    <property type="entry name" value="P-loop_NTPase"/>
</dbReference>
<evidence type="ECO:0000313" key="1">
    <source>
        <dbReference type="EMBL" id="PJF45309.1"/>
    </source>
</evidence>
<gene>
    <name evidence="1" type="ORF">CUN48_19540</name>
</gene>
<name>A0A2M8Q684_9CHLR</name>
<dbReference type="Pfam" id="PF03266">
    <property type="entry name" value="NTPase_1"/>
    <property type="match status" value="1"/>
</dbReference>
<organism evidence="1 2">
    <name type="scientific">Candidatus Thermofonsia Clade 3 bacterium</name>
    <dbReference type="NCBI Taxonomy" id="2364212"/>
    <lineage>
        <taxon>Bacteria</taxon>
        <taxon>Bacillati</taxon>
        <taxon>Chloroflexota</taxon>
        <taxon>Candidatus Thermofontia</taxon>
        <taxon>Candidatus Thermofonsia Clade 3</taxon>
    </lineage>
</organism>
<evidence type="ECO:0000313" key="2">
    <source>
        <dbReference type="Proteomes" id="UP000230790"/>
    </source>
</evidence>
<proteinExistence type="predicted"/>
<dbReference type="Proteomes" id="UP000230790">
    <property type="component" value="Unassembled WGS sequence"/>
</dbReference>
<dbReference type="EMBL" id="PGTN01001224">
    <property type="protein sequence ID" value="PJF45309.1"/>
    <property type="molecule type" value="Genomic_DNA"/>
</dbReference>
<dbReference type="AlphaFoldDB" id="A0A2M8Q684"/>